<feature type="compositionally biased region" description="Low complexity" evidence="1">
    <location>
        <begin position="84"/>
        <end position="97"/>
    </location>
</feature>
<evidence type="ECO:0000313" key="3">
    <source>
        <dbReference type="Proteomes" id="UP001215151"/>
    </source>
</evidence>
<gene>
    <name evidence="2" type="ORF">ONZ51_g4397</name>
</gene>
<accession>A0AAD7XCK8</accession>
<sequence>MATLSQDSSNRNAPSSPRPPTISPPTATDHSTMNPSATPAPVSVELRHITSNTNLASPSRERRLSNRNSQHLRTHRLGSRSPASIPSSPTSVHSSSSAIFERDIEPISSPLPLCSDPHHIPRAKFTEEIERSVPSVLDSAAAVLTSKDPEDDDLDAISIVTPAPVDPAYQSGFTSPISRLSSRSPSPTGVGNRRSLLFSNSLPGSPPKHAQGSPPVRPTVQTSPSPPTVSIPQTTATPTPTSAYFSVSSSAASEAETNSNASSPTTATHTEHPLHSLPSQTQQPQQLTSITVPAPFPSHPPSPKAASKRLSFISYADLLSSTPATALPLSSLTSSAVVTEPPPHLPSVIGVPQAQYAASSSGGSIHGAPTYVLERDGAVGVADDVGGEWEREGLGKGLEERLEGLKTVVPSRA</sequence>
<feature type="compositionally biased region" description="Low complexity" evidence="1">
    <location>
        <begin position="275"/>
        <end position="293"/>
    </location>
</feature>
<feature type="region of interest" description="Disordered" evidence="1">
    <location>
        <begin position="1"/>
        <end position="101"/>
    </location>
</feature>
<protein>
    <submittedName>
        <fullName evidence="2">Uncharacterized protein</fullName>
    </submittedName>
</protein>
<feature type="compositionally biased region" description="Pro residues" evidence="1">
    <location>
        <begin position="294"/>
        <end position="303"/>
    </location>
</feature>
<comment type="caution">
    <text evidence="2">The sequence shown here is derived from an EMBL/GenBank/DDBJ whole genome shotgun (WGS) entry which is preliminary data.</text>
</comment>
<dbReference type="Proteomes" id="UP001215151">
    <property type="component" value="Unassembled WGS sequence"/>
</dbReference>
<keyword evidence="3" id="KW-1185">Reference proteome</keyword>
<feature type="compositionally biased region" description="Low complexity" evidence="1">
    <location>
        <begin position="230"/>
        <end position="268"/>
    </location>
</feature>
<dbReference type="AlphaFoldDB" id="A0AAD7XCK8"/>
<evidence type="ECO:0000313" key="2">
    <source>
        <dbReference type="EMBL" id="KAJ8487108.1"/>
    </source>
</evidence>
<feature type="region of interest" description="Disordered" evidence="1">
    <location>
        <begin position="163"/>
        <end position="306"/>
    </location>
</feature>
<dbReference type="EMBL" id="JAPEVG010000085">
    <property type="protein sequence ID" value="KAJ8487108.1"/>
    <property type="molecule type" value="Genomic_DNA"/>
</dbReference>
<evidence type="ECO:0000256" key="1">
    <source>
        <dbReference type="SAM" id="MobiDB-lite"/>
    </source>
</evidence>
<reference evidence="2" key="1">
    <citation type="submission" date="2022-11" db="EMBL/GenBank/DDBJ databases">
        <title>Genome Sequence of Cubamyces cubensis.</title>
        <authorList>
            <person name="Buettner E."/>
        </authorList>
    </citation>
    <scope>NUCLEOTIDE SEQUENCE</scope>
    <source>
        <strain evidence="2">MPL-01</strain>
    </source>
</reference>
<feature type="compositionally biased region" description="Low complexity" evidence="1">
    <location>
        <begin position="175"/>
        <end position="187"/>
    </location>
</feature>
<proteinExistence type="predicted"/>
<name>A0AAD7XCK8_9APHY</name>
<organism evidence="2 3">
    <name type="scientific">Trametes cubensis</name>
    <dbReference type="NCBI Taxonomy" id="1111947"/>
    <lineage>
        <taxon>Eukaryota</taxon>
        <taxon>Fungi</taxon>
        <taxon>Dikarya</taxon>
        <taxon>Basidiomycota</taxon>
        <taxon>Agaricomycotina</taxon>
        <taxon>Agaricomycetes</taxon>
        <taxon>Polyporales</taxon>
        <taxon>Polyporaceae</taxon>
        <taxon>Trametes</taxon>
    </lineage>
</organism>